<dbReference type="InterPro" id="IPR050366">
    <property type="entry name" value="BP-dependent_transpt_permease"/>
</dbReference>
<dbReference type="InterPro" id="IPR035906">
    <property type="entry name" value="MetI-like_sf"/>
</dbReference>
<comment type="subcellular location">
    <subcellularLocation>
        <location evidence="1 7">Cell membrane</location>
        <topology evidence="1 7">Multi-pass membrane protein</topology>
    </subcellularLocation>
</comment>
<keyword evidence="3" id="KW-1003">Cell membrane</keyword>
<gene>
    <name evidence="9" type="ORF">F4Y42_20420</name>
</gene>
<accession>A0A6B0YZA9</accession>
<dbReference type="SUPFAM" id="SSF161098">
    <property type="entry name" value="MetI-like"/>
    <property type="match status" value="1"/>
</dbReference>
<keyword evidence="5 7" id="KW-1133">Transmembrane helix</keyword>
<feature type="transmembrane region" description="Helical" evidence="7">
    <location>
        <begin position="49"/>
        <end position="71"/>
    </location>
</feature>
<reference evidence="9" key="1">
    <citation type="submission" date="2019-09" db="EMBL/GenBank/DDBJ databases">
        <title>Characterisation of the sponge microbiome using genome-centric metagenomics.</title>
        <authorList>
            <person name="Engelberts J.P."/>
            <person name="Robbins S.J."/>
            <person name="De Goeij J.M."/>
            <person name="Aranda M."/>
            <person name="Bell S.C."/>
            <person name="Webster N.S."/>
        </authorList>
    </citation>
    <scope>NUCLEOTIDE SEQUENCE</scope>
    <source>
        <strain evidence="9">SB0664_bin_27</strain>
    </source>
</reference>
<feature type="transmembrane region" description="Helical" evidence="7">
    <location>
        <begin position="306"/>
        <end position="332"/>
    </location>
</feature>
<organism evidence="9">
    <name type="scientific">Caldilineaceae bacterium SB0664_bin_27</name>
    <dbReference type="NCBI Taxonomy" id="2605260"/>
    <lineage>
        <taxon>Bacteria</taxon>
        <taxon>Bacillati</taxon>
        <taxon>Chloroflexota</taxon>
        <taxon>Caldilineae</taxon>
        <taxon>Caldilineales</taxon>
        <taxon>Caldilineaceae</taxon>
    </lineage>
</organism>
<dbReference type="GO" id="GO:0005886">
    <property type="term" value="C:plasma membrane"/>
    <property type="evidence" value="ECO:0007669"/>
    <property type="project" value="UniProtKB-SubCell"/>
</dbReference>
<evidence type="ECO:0000313" key="9">
    <source>
        <dbReference type="EMBL" id="MXY95811.1"/>
    </source>
</evidence>
<feature type="transmembrane region" description="Helical" evidence="7">
    <location>
        <begin position="248"/>
        <end position="271"/>
    </location>
</feature>
<dbReference type="Pfam" id="PF12911">
    <property type="entry name" value="OppC_N"/>
    <property type="match status" value="1"/>
</dbReference>
<comment type="caution">
    <text evidence="9">The sequence shown here is derived from an EMBL/GenBank/DDBJ whole genome shotgun (WGS) entry which is preliminary data.</text>
</comment>
<protein>
    <submittedName>
        <fullName evidence="9">ABC transporter permease</fullName>
    </submittedName>
</protein>
<dbReference type="Gene3D" id="1.10.3720.10">
    <property type="entry name" value="MetI-like"/>
    <property type="match status" value="1"/>
</dbReference>
<evidence type="ECO:0000256" key="5">
    <source>
        <dbReference type="ARBA" id="ARBA00022989"/>
    </source>
</evidence>
<dbReference type="AlphaFoldDB" id="A0A6B0YZA9"/>
<name>A0A6B0YZA9_9CHLR</name>
<keyword evidence="2 7" id="KW-0813">Transport</keyword>
<evidence type="ECO:0000259" key="8">
    <source>
        <dbReference type="PROSITE" id="PS50928"/>
    </source>
</evidence>
<comment type="similarity">
    <text evidence="7">Belongs to the binding-protein-dependent transport system permease family.</text>
</comment>
<dbReference type="Pfam" id="PF00528">
    <property type="entry name" value="BPD_transp_1"/>
    <property type="match status" value="1"/>
</dbReference>
<evidence type="ECO:0000256" key="4">
    <source>
        <dbReference type="ARBA" id="ARBA00022692"/>
    </source>
</evidence>
<dbReference type="GO" id="GO:0055085">
    <property type="term" value="P:transmembrane transport"/>
    <property type="evidence" value="ECO:0007669"/>
    <property type="project" value="InterPro"/>
</dbReference>
<dbReference type="CDD" id="cd06261">
    <property type="entry name" value="TM_PBP2"/>
    <property type="match status" value="1"/>
</dbReference>
<evidence type="ECO:0000256" key="1">
    <source>
        <dbReference type="ARBA" id="ARBA00004651"/>
    </source>
</evidence>
<proteinExistence type="inferred from homology"/>
<dbReference type="InterPro" id="IPR025966">
    <property type="entry name" value="OppC_N"/>
</dbReference>
<dbReference type="PANTHER" id="PTHR43386:SF1">
    <property type="entry name" value="D,D-DIPEPTIDE TRANSPORT SYSTEM PERMEASE PROTEIN DDPC-RELATED"/>
    <property type="match status" value="1"/>
</dbReference>
<feature type="domain" description="ABC transmembrane type-1" evidence="8">
    <location>
        <begin position="183"/>
        <end position="380"/>
    </location>
</feature>
<keyword evidence="4 7" id="KW-0812">Transmembrane</keyword>
<evidence type="ECO:0000256" key="3">
    <source>
        <dbReference type="ARBA" id="ARBA00022475"/>
    </source>
</evidence>
<dbReference type="PANTHER" id="PTHR43386">
    <property type="entry name" value="OLIGOPEPTIDE TRANSPORT SYSTEM PERMEASE PROTEIN APPC"/>
    <property type="match status" value="1"/>
</dbReference>
<feature type="transmembrane region" description="Helical" evidence="7">
    <location>
        <begin position="352"/>
        <end position="376"/>
    </location>
</feature>
<sequence>MTIDEQSQNLYEDDPEEEESYLETREDEANIAVASFWQLIWWRYRRHRVAVFSTFVVIVFYLIAAFSEFVAPYDPDAKFVKYKLHPPTPIHIVDADGNLRMPFIYQTIRERDPETFRNNYHEDTEIIHPIRFFPKGEEYKLWGEVAATTKLFGLGVPHEEQGFFLLGTDRLGRDMFSRVAYGARLSLSIGLIGVVISLVLGILLGGLSGYYGGTVDNIIQRVIEFLRSIPSIPLWMGLSAALPPGWPILYVYFSITVILSFIGWTGMARVVRGKFLQLREEEFVMAARFSGSGELRIILRHMLPSFLSHIIATMTLAIPSMILAETALSFLGLGLRPPAISWGVLLQEAQNISAVAIAPWTMVAPALMVVIAVTAFNFMGDGMRDAADPYASL</sequence>
<feature type="transmembrane region" description="Helical" evidence="7">
    <location>
        <begin position="185"/>
        <end position="213"/>
    </location>
</feature>
<evidence type="ECO:0000256" key="7">
    <source>
        <dbReference type="RuleBase" id="RU363032"/>
    </source>
</evidence>
<evidence type="ECO:0000256" key="6">
    <source>
        <dbReference type="ARBA" id="ARBA00023136"/>
    </source>
</evidence>
<dbReference type="PROSITE" id="PS50928">
    <property type="entry name" value="ABC_TM1"/>
    <property type="match status" value="1"/>
</dbReference>
<dbReference type="EMBL" id="VXRG01000173">
    <property type="protein sequence ID" value="MXY95811.1"/>
    <property type="molecule type" value="Genomic_DNA"/>
</dbReference>
<dbReference type="InterPro" id="IPR000515">
    <property type="entry name" value="MetI-like"/>
</dbReference>
<keyword evidence="6 7" id="KW-0472">Membrane</keyword>
<evidence type="ECO:0000256" key="2">
    <source>
        <dbReference type="ARBA" id="ARBA00022448"/>
    </source>
</evidence>